<dbReference type="InterPro" id="IPR052147">
    <property type="entry name" value="PP2-like/Lectin"/>
</dbReference>
<sequence length="512" mass="57710">MRSASIHLPYLVSVTLYKCSECEHFPALGGLQFLKYLLMDGFGGAKRIGNEFSRSNDEAVSFPSLVRLHIYNYSYSSVKSVRSQPSTFSCPEELEIENCSKLSTTPTEFPSLRKLHFHIERQTLWGVLQILLVTGCNNFVGFLPDNDEGQQHHQPDHLSNDHLSKLEIFSCPSLTVLPADFRGLNSLSYLAIEGCSSLESLPDGIQYLPALETLIIGGFSENLICFPFPAATGSDDEQYFVSLRVLKISGSPTLRGELPDQLQLLTSLQCCTIKGFPCLSSLPEWFGELSSLQDLDIQNCSRLEYLPSDEQMQRLTSLEILNIKNCPLLLERCQFPNEEWHKIAHLEEGFSQSGCNCCMLFPRSFNIAWEHDTRYWTWLSITEPSAASNDAEIEVPELIKVCQLELHGTLDMSKLTPGVNYEVVFIVMLREQSYGWCKPVNLCLVLPDGQRLVQAVVLETMPKSQWIEIHVGDFETPEQPGDQEKEVNFNLSGDEIWKIGLVIEGAIVRPKK</sequence>
<evidence type="ECO:0000313" key="2">
    <source>
        <dbReference type="EMBL" id="KAI3950872.1"/>
    </source>
</evidence>
<proteinExistence type="predicted"/>
<evidence type="ECO:0000259" key="1">
    <source>
        <dbReference type="Pfam" id="PF25019"/>
    </source>
</evidence>
<feature type="domain" description="R13L1/DRL21-like LRR repeat region" evidence="1">
    <location>
        <begin position="259"/>
        <end position="325"/>
    </location>
</feature>
<keyword evidence="3" id="KW-1185">Reference proteome</keyword>
<dbReference type="InterPro" id="IPR056789">
    <property type="entry name" value="LRR_R13L1-DRL21"/>
</dbReference>
<dbReference type="Pfam" id="PF14299">
    <property type="entry name" value="PP2"/>
    <property type="match status" value="1"/>
</dbReference>
<dbReference type="AlphaFoldDB" id="A0AAD4TDI7"/>
<name>A0AAD4TDI7_9MAGN</name>
<dbReference type="GO" id="GO:0030246">
    <property type="term" value="F:carbohydrate binding"/>
    <property type="evidence" value="ECO:0007669"/>
    <property type="project" value="InterPro"/>
</dbReference>
<accession>A0AAD4TDI7</accession>
<dbReference type="InterPro" id="IPR025886">
    <property type="entry name" value="PP2-like"/>
</dbReference>
<dbReference type="PANTHER" id="PTHR48478:SF1">
    <property type="entry name" value="LECTIN-LIKE"/>
    <property type="match status" value="1"/>
</dbReference>
<dbReference type="Gene3D" id="3.80.10.10">
    <property type="entry name" value="Ribonuclease Inhibitor"/>
    <property type="match status" value="3"/>
</dbReference>
<dbReference type="Proteomes" id="UP001202328">
    <property type="component" value="Unassembled WGS sequence"/>
</dbReference>
<protein>
    <recommendedName>
        <fullName evidence="1">R13L1/DRL21-like LRR repeat region domain-containing protein</fullName>
    </recommendedName>
</protein>
<organism evidence="2 3">
    <name type="scientific">Papaver atlanticum</name>
    <dbReference type="NCBI Taxonomy" id="357466"/>
    <lineage>
        <taxon>Eukaryota</taxon>
        <taxon>Viridiplantae</taxon>
        <taxon>Streptophyta</taxon>
        <taxon>Embryophyta</taxon>
        <taxon>Tracheophyta</taxon>
        <taxon>Spermatophyta</taxon>
        <taxon>Magnoliopsida</taxon>
        <taxon>Ranunculales</taxon>
        <taxon>Papaveraceae</taxon>
        <taxon>Papaveroideae</taxon>
        <taxon>Papaver</taxon>
    </lineage>
</organism>
<dbReference type="InterPro" id="IPR032675">
    <property type="entry name" value="LRR_dom_sf"/>
</dbReference>
<dbReference type="SUPFAM" id="SSF52058">
    <property type="entry name" value="L domain-like"/>
    <property type="match status" value="1"/>
</dbReference>
<dbReference type="PANTHER" id="PTHR48478">
    <property type="entry name" value="LECTIN-LIKE"/>
    <property type="match status" value="1"/>
</dbReference>
<reference evidence="2" key="1">
    <citation type="submission" date="2022-04" db="EMBL/GenBank/DDBJ databases">
        <title>A functionally conserved STORR gene fusion in Papaver species that diverged 16.8 million years ago.</title>
        <authorList>
            <person name="Catania T."/>
        </authorList>
    </citation>
    <scope>NUCLEOTIDE SEQUENCE</scope>
    <source>
        <strain evidence="2">S-188037</strain>
    </source>
</reference>
<comment type="caution">
    <text evidence="2">The sequence shown here is derived from an EMBL/GenBank/DDBJ whole genome shotgun (WGS) entry which is preliminary data.</text>
</comment>
<dbReference type="EMBL" id="JAJJMB010002639">
    <property type="protein sequence ID" value="KAI3950872.1"/>
    <property type="molecule type" value="Genomic_DNA"/>
</dbReference>
<gene>
    <name evidence="2" type="ORF">MKW98_026299</name>
</gene>
<dbReference type="Pfam" id="PF25019">
    <property type="entry name" value="LRR_R13L1-DRL21"/>
    <property type="match status" value="1"/>
</dbReference>
<evidence type="ECO:0000313" key="3">
    <source>
        <dbReference type="Proteomes" id="UP001202328"/>
    </source>
</evidence>